<evidence type="ECO:0000256" key="7">
    <source>
        <dbReference type="ARBA" id="ARBA00023125"/>
    </source>
</evidence>
<dbReference type="Pfam" id="PF22992">
    <property type="entry name" value="C2CH-4th_BIRD-IDD"/>
    <property type="match status" value="1"/>
</dbReference>
<evidence type="ECO:0000256" key="10">
    <source>
        <dbReference type="SAM" id="MobiDB-lite"/>
    </source>
</evidence>
<evidence type="ECO:0000256" key="1">
    <source>
        <dbReference type="ARBA" id="ARBA00022553"/>
    </source>
</evidence>
<organism evidence="12 13">
    <name type="scientific">Arabidopsis thaliana</name>
    <name type="common">Mouse-ear cress</name>
    <dbReference type="NCBI Taxonomy" id="3702"/>
    <lineage>
        <taxon>Eukaryota</taxon>
        <taxon>Viridiplantae</taxon>
        <taxon>Streptophyta</taxon>
        <taxon>Embryophyta</taxon>
        <taxon>Tracheophyta</taxon>
        <taxon>Spermatophyta</taxon>
        <taxon>Magnoliopsida</taxon>
        <taxon>eudicotyledons</taxon>
        <taxon>Gunneridae</taxon>
        <taxon>Pentapetalae</taxon>
        <taxon>rosids</taxon>
        <taxon>malvids</taxon>
        <taxon>Brassicales</taxon>
        <taxon>Brassicaceae</taxon>
        <taxon>Camelineae</taxon>
        <taxon>Arabidopsis</taxon>
    </lineage>
</organism>
<dbReference type="EMBL" id="LR881469">
    <property type="protein sequence ID" value="CAD5326933.1"/>
    <property type="molecule type" value="Genomic_DNA"/>
</dbReference>
<dbReference type="InterPro" id="IPR013087">
    <property type="entry name" value="Znf_C2H2_type"/>
</dbReference>
<dbReference type="InterPro" id="IPR036236">
    <property type="entry name" value="Znf_C2H2_sf"/>
</dbReference>
<evidence type="ECO:0000256" key="2">
    <source>
        <dbReference type="ARBA" id="ARBA00022723"/>
    </source>
</evidence>
<keyword evidence="2" id="KW-0479">Metal-binding</keyword>
<dbReference type="SUPFAM" id="SSF57667">
    <property type="entry name" value="beta-beta-alpha zinc fingers"/>
    <property type="match status" value="1"/>
</dbReference>
<dbReference type="AlphaFoldDB" id="A0A7G2EVQ4"/>
<protein>
    <submittedName>
        <fullName evidence="12">(thale cress) hypothetical protein</fullName>
    </submittedName>
</protein>
<name>A0A7G2EVQ4_ARATH</name>
<dbReference type="FunFam" id="3.30.160.60:FF:000131">
    <property type="entry name" value="protein indeterminate-domain 5, chloroplastic-like"/>
    <property type="match status" value="1"/>
</dbReference>
<evidence type="ECO:0000313" key="12">
    <source>
        <dbReference type="EMBL" id="CAD5326933.1"/>
    </source>
</evidence>
<proteinExistence type="predicted"/>
<evidence type="ECO:0000259" key="11">
    <source>
        <dbReference type="PROSITE" id="PS50157"/>
    </source>
</evidence>
<dbReference type="InterPro" id="IPR055186">
    <property type="entry name" value="C2H2-2nd_BIRD-IDD"/>
</dbReference>
<dbReference type="InterPro" id="IPR055185">
    <property type="entry name" value="C2CH-4th_BIRD-IDD"/>
</dbReference>
<keyword evidence="8" id="KW-0804">Transcription</keyword>
<dbReference type="PANTHER" id="PTHR10593:SF136">
    <property type="entry name" value="PROTEIN INDETERMINATE-DOMAIN 12"/>
    <property type="match status" value="1"/>
</dbReference>
<dbReference type="InterPro" id="IPR055187">
    <property type="entry name" value="C2CH-3rd_BIRD-IDD"/>
</dbReference>
<reference evidence="12 13" key="1">
    <citation type="submission" date="2020-09" db="EMBL/GenBank/DDBJ databases">
        <authorList>
            <person name="Ashkenazy H."/>
        </authorList>
    </citation>
    <scope>NUCLEOTIDE SEQUENCE [LARGE SCALE GENOMIC DNA]</scope>
    <source>
        <strain evidence="13">cv. Cdm-0</strain>
    </source>
</reference>
<dbReference type="PROSITE" id="PS50157">
    <property type="entry name" value="ZINC_FINGER_C2H2_2"/>
    <property type="match status" value="1"/>
</dbReference>
<keyword evidence="6" id="KW-0805">Transcription regulation</keyword>
<dbReference type="GO" id="GO:0006355">
    <property type="term" value="P:regulation of DNA-templated transcription"/>
    <property type="evidence" value="ECO:0007669"/>
    <property type="project" value="UniProtKB-ARBA"/>
</dbReference>
<feature type="region of interest" description="Disordered" evidence="10">
    <location>
        <begin position="49"/>
        <end position="68"/>
    </location>
</feature>
<feature type="domain" description="C2H2-type" evidence="11">
    <location>
        <begin position="84"/>
        <end position="106"/>
    </location>
</feature>
<keyword evidence="1" id="KW-0597">Phosphoprotein</keyword>
<keyword evidence="4 9" id="KW-0863">Zinc-finger</keyword>
<accession>A0A7G2EVQ4</accession>
<dbReference type="Pfam" id="PF22996">
    <property type="entry name" value="C2H2-2nd_BIRD-IDD"/>
    <property type="match status" value="1"/>
</dbReference>
<dbReference type="PROSITE" id="PS00028">
    <property type="entry name" value="ZINC_FINGER_C2H2_1"/>
    <property type="match status" value="1"/>
</dbReference>
<keyword evidence="7" id="KW-0238">DNA-binding</keyword>
<evidence type="ECO:0000256" key="6">
    <source>
        <dbReference type="ARBA" id="ARBA00023015"/>
    </source>
</evidence>
<evidence type="ECO:0000256" key="3">
    <source>
        <dbReference type="ARBA" id="ARBA00022737"/>
    </source>
</evidence>
<dbReference type="Pfam" id="PF22995">
    <property type="entry name" value="C2CH-3rd_BIRD-IDD"/>
    <property type="match status" value="1"/>
</dbReference>
<evidence type="ECO:0000313" key="13">
    <source>
        <dbReference type="Proteomes" id="UP000516314"/>
    </source>
</evidence>
<dbReference type="GO" id="GO:0003677">
    <property type="term" value="F:DNA binding"/>
    <property type="evidence" value="ECO:0007669"/>
    <property type="project" value="UniProtKB-KW"/>
</dbReference>
<dbReference type="InterPro" id="IPR031140">
    <property type="entry name" value="IDD1-16"/>
</dbReference>
<evidence type="ECO:0000256" key="8">
    <source>
        <dbReference type="ARBA" id="ARBA00023163"/>
    </source>
</evidence>
<dbReference type="GO" id="GO:0008270">
    <property type="term" value="F:zinc ion binding"/>
    <property type="evidence" value="ECO:0007669"/>
    <property type="project" value="UniProtKB-KW"/>
</dbReference>
<dbReference type="SMART" id="SM00355">
    <property type="entry name" value="ZnF_C2H2"/>
    <property type="match status" value="3"/>
</dbReference>
<dbReference type="PANTHER" id="PTHR10593">
    <property type="entry name" value="SERINE/THREONINE-PROTEIN KINASE RIO"/>
    <property type="match status" value="1"/>
</dbReference>
<evidence type="ECO:0000256" key="5">
    <source>
        <dbReference type="ARBA" id="ARBA00022833"/>
    </source>
</evidence>
<dbReference type="Gene3D" id="3.30.160.60">
    <property type="entry name" value="Classic Zinc Finger"/>
    <property type="match status" value="2"/>
</dbReference>
<dbReference type="FunFam" id="3.30.160.60:FF:000554">
    <property type="entry name" value="protein indeterminate-domain 12-like"/>
    <property type="match status" value="1"/>
</dbReference>
<evidence type="ECO:0000256" key="4">
    <source>
        <dbReference type="ARBA" id="ARBA00022771"/>
    </source>
</evidence>
<evidence type="ECO:0000256" key="9">
    <source>
        <dbReference type="PROSITE-ProRule" id="PRU00042"/>
    </source>
</evidence>
<sequence length="404" mass="44687">MDMFSSHSLSYKLSSLSTEASASSGNNTLSTIQEFSGFHNVISSVCTHTETHKPKKKRGLPGNPDPDAEVIALSPKTLLATNRFVCEICNKGFQRDQNLQLHRRGHNLPWKLKQKNTKEQQKKKVYVCPETNCAHHHPSRALGDLTGIKKHFCRKHGEKKWKCEKCSKFYAVQSDWKAHTKICGTRDYRCDCGTLFSRKDTFITHRAFCDALAEESARLHSTSSSNLTNPNPNFQGHHFMFNKSSSLLFTSSPLFIEPSLSTAALSTPPTAALSATALLQKATSLSSTTFGGGGQTRSIGHHRHLTNVNEFLGVDRVMMTSASSSEYDQLVVDGFTSTWQKADRLTRDFLGLTGHGGHVSVRPGGMLDYAGGVAFPMSAYDTESHDHSFQKAYDHLGFSGAHRM</sequence>
<keyword evidence="5" id="KW-0862">Zinc</keyword>
<dbReference type="Proteomes" id="UP000516314">
    <property type="component" value="Chromosome 4"/>
</dbReference>
<keyword evidence="3" id="KW-0677">Repeat</keyword>
<gene>
    <name evidence="12" type="ORF">AT9943_LOCUS14663</name>
</gene>